<feature type="transmembrane region" description="Helical" evidence="6">
    <location>
        <begin position="89"/>
        <end position="110"/>
    </location>
</feature>
<keyword evidence="4 6" id="KW-1133">Transmembrane helix</keyword>
<evidence type="ECO:0000313" key="7">
    <source>
        <dbReference type="EMBL" id="KGT95059.1"/>
    </source>
</evidence>
<sequence>MFSWIIVFPIAIVAGLLSGVVGTGSSLLLLPVLVYAFGPKTAVPMMAIAAIIGNLSRVIVWRHHICWRPALVYAMTGAPAAMVGAHTLLVLPGSVVDTALGLFFWGLLPLRTLLQNRQWRLSLVQVSLCGGLIGFLTGLVVSTGPLSVPVFIAYGLQGGAFLGSEATSALLLYSSKIATFASMGALPTITLLQGGLVGAGIMIGTVIGKPLVLNLSPKASARLIDLILAFSGSALLINAWHGY</sequence>
<dbReference type="Proteomes" id="UP000030351">
    <property type="component" value="Unassembled WGS sequence"/>
</dbReference>
<accession>A0A0A3ZBA7</accession>
<comment type="similarity">
    <text evidence="2 6">Belongs to the 4-toluene sulfonate uptake permease (TSUP) (TC 2.A.102) family.</text>
</comment>
<protein>
    <recommendedName>
        <fullName evidence="6">Probable membrane transporter protein</fullName>
    </recommendedName>
</protein>
<dbReference type="AlphaFoldDB" id="A0A0A3ZBA7"/>
<evidence type="ECO:0000256" key="4">
    <source>
        <dbReference type="ARBA" id="ARBA00022989"/>
    </source>
</evidence>
<feature type="transmembrane region" description="Helical" evidence="6">
    <location>
        <begin position="65"/>
        <end position="83"/>
    </location>
</feature>
<dbReference type="PANTHER" id="PTHR43483:SF3">
    <property type="entry name" value="MEMBRANE TRANSPORTER PROTEIN HI_0806-RELATED"/>
    <property type="match status" value="1"/>
</dbReference>
<organism evidence="7 8">
    <name type="scientific">Erwinia typographi</name>
    <dbReference type="NCBI Taxonomy" id="371042"/>
    <lineage>
        <taxon>Bacteria</taxon>
        <taxon>Pseudomonadati</taxon>
        <taxon>Pseudomonadota</taxon>
        <taxon>Gammaproteobacteria</taxon>
        <taxon>Enterobacterales</taxon>
        <taxon>Erwiniaceae</taxon>
        <taxon>Erwinia</taxon>
    </lineage>
</organism>
<dbReference type="RefSeq" id="WP_034889135.1">
    <property type="nucleotide sequence ID" value="NZ_JRUQ01000019.1"/>
</dbReference>
<comment type="subcellular location">
    <subcellularLocation>
        <location evidence="6">Cell membrane</location>
        <topology evidence="6">Multi-pass membrane protein</topology>
    </subcellularLocation>
    <subcellularLocation>
        <location evidence="1">Membrane</location>
        <topology evidence="1">Multi-pass membrane protein</topology>
    </subcellularLocation>
</comment>
<dbReference type="STRING" id="371042.NG99_05320"/>
<evidence type="ECO:0000256" key="6">
    <source>
        <dbReference type="RuleBase" id="RU363041"/>
    </source>
</evidence>
<proteinExistence type="inferred from homology"/>
<gene>
    <name evidence="7" type="ORF">NG99_05320</name>
</gene>
<dbReference type="eggNOG" id="COG0730">
    <property type="taxonomic scope" value="Bacteria"/>
</dbReference>
<keyword evidence="5 6" id="KW-0472">Membrane</keyword>
<dbReference type="Pfam" id="PF01925">
    <property type="entry name" value="TauE"/>
    <property type="match status" value="1"/>
</dbReference>
<evidence type="ECO:0000313" key="8">
    <source>
        <dbReference type="Proteomes" id="UP000030351"/>
    </source>
</evidence>
<dbReference type="PANTHER" id="PTHR43483">
    <property type="entry name" value="MEMBRANE TRANSPORTER PROTEIN HI_0806-RELATED"/>
    <property type="match status" value="1"/>
</dbReference>
<dbReference type="InterPro" id="IPR002781">
    <property type="entry name" value="TM_pro_TauE-like"/>
</dbReference>
<keyword evidence="6" id="KW-1003">Cell membrane</keyword>
<feature type="transmembrane region" description="Helical" evidence="6">
    <location>
        <begin position="185"/>
        <end position="207"/>
    </location>
</feature>
<dbReference type="OrthoDB" id="119832at2"/>
<dbReference type="GO" id="GO:0005886">
    <property type="term" value="C:plasma membrane"/>
    <property type="evidence" value="ECO:0007669"/>
    <property type="project" value="UniProtKB-SubCell"/>
</dbReference>
<keyword evidence="8" id="KW-1185">Reference proteome</keyword>
<feature type="transmembrane region" description="Helical" evidence="6">
    <location>
        <begin position="32"/>
        <end position="53"/>
    </location>
</feature>
<keyword evidence="3 6" id="KW-0812">Transmembrane</keyword>
<evidence type="ECO:0000256" key="2">
    <source>
        <dbReference type="ARBA" id="ARBA00009142"/>
    </source>
</evidence>
<feature type="transmembrane region" description="Helical" evidence="6">
    <location>
        <begin position="122"/>
        <end position="145"/>
    </location>
</feature>
<feature type="transmembrane region" description="Helical" evidence="6">
    <location>
        <begin position="219"/>
        <end position="240"/>
    </location>
</feature>
<evidence type="ECO:0000256" key="1">
    <source>
        <dbReference type="ARBA" id="ARBA00004141"/>
    </source>
</evidence>
<name>A0A0A3ZBA7_9GAMM</name>
<comment type="caution">
    <text evidence="7">The sequence shown here is derived from an EMBL/GenBank/DDBJ whole genome shotgun (WGS) entry which is preliminary data.</text>
</comment>
<evidence type="ECO:0000256" key="3">
    <source>
        <dbReference type="ARBA" id="ARBA00022692"/>
    </source>
</evidence>
<dbReference type="EMBL" id="JRUQ01000019">
    <property type="protein sequence ID" value="KGT95059.1"/>
    <property type="molecule type" value="Genomic_DNA"/>
</dbReference>
<evidence type="ECO:0000256" key="5">
    <source>
        <dbReference type="ARBA" id="ARBA00023136"/>
    </source>
</evidence>
<feature type="transmembrane region" description="Helical" evidence="6">
    <location>
        <begin position="151"/>
        <end position="173"/>
    </location>
</feature>
<reference evidence="7 8" key="1">
    <citation type="submission" date="2014-10" db="EMBL/GenBank/DDBJ databases">
        <title>Genome sequence of Erwinia typographi M043b.</title>
        <authorList>
            <person name="Chan K.-G."/>
            <person name="Tan W.-S."/>
        </authorList>
    </citation>
    <scope>NUCLEOTIDE SEQUENCE [LARGE SCALE GENOMIC DNA]</scope>
    <source>
        <strain evidence="7 8">M043b</strain>
    </source>
</reference>